<sequence length="266" mass="30048">MSKNHDIQPTGAAHNHPEVIIRTPNGEIIIDLEDLFNRKCDHPEHDPGEVIYYRIKVDGKTFDVKQHSMTGRELLQLVGKTPEKHRLHQLGHGQVEIEANDEVDFRTPGIERFQSVAKHANEGIGAASEAAPIVPPLRRAFELLPADAAYLDKQGYRWETLSEGMSGWVLIHNFVIPSGYNVKEATVAFLIPPTYPTTEIDMMYFYPELSRVDGRTINALSPHPLDGKNFQRWSRHRNPGDWHPGEDSLITHMLAVAGWLKSELGK</sequence>
<dbReference type="InterPro" id="IPR025701">
    <property type="entry name" value="UBQ-conjugat_E2_E"/>
</dbReference>
<keyword evidence="3" id="KW-1185">Reference proteome</keyword>
<dbReference type="InterPro" id="IPR027802">
    <property type="entry name" value="Multi-ubiquitin_dom"/>
</dbReference>
<reference evidence="2" key="1">
    <citation type="submission" date="2023-07" db="EMBL/GenBank/DDBJ databases">
        <authorList>
            <person name="Kim M.K."/>
        </authorList>
    </citation>
    <scope>NUCLEOTIDE SEQUENCE</scope>
    <source>
        <strain evidence="2">ASUV-10-1</strain>
    </source>
</reference>
<proteinExistence type="predicted"/>
<dbReference type="Pfam" id="PF14462">
    <property type="entry name" value="Prok-E2_E"/>
    <property type="match status" value="1"/>
</dbReference>
<feature type="domain" description="Multi-ubiquitin" evidence="1">
    <location>
        <begin position="53"/>
        <end position="113"/>
    </location>
</feature>
<gene>
    <name evidence="2" type="ORF">Q5H93_05780</name>
</gene>
<dbReference type="EMBL" id="JAUQSY010000003">
    <property type="protein sequence ID" value="MDO7874235.1"/>
    <property type="molecule type" value="Genomic_DNA"/>
</dbReference>
<dbReference type="RefSeq" id="WP_305005550.1">
    <property type="nucleotide sequence ID" value="NZ_JAUQSY010000003.1"/>
</dbReference>
<organism evidence="2 3">
    <name type="scientific">Hymenobacter aranciens</name>
    <dbReference type="NCBI Taxonomy" id="3063996"/>
    <lineage>
        <taxon>Bacteria</taxon>
        <taxon>Pseudomonadati</taxon>
        <taxon>Bacteroidota</taxon>
        <taxon>Cytophagia</taxon>
        <taxon>Cytophagales</taxon>
        <taxon>Hymenobacteraceae</taxon>
        <taxon>Hymenobacter</taxon>
    </lineage>
</organism>
<accession>A0ABT9B7P2</accession>
<evidence type="ECO:0000313" key="3">
    <source>
        <dbReference type="Proteomes" id="UP001176429"/>
    </source>
</evidence>
<evidence type="ECO:0000313" key="2">
    <source>
        <dbReference type="EMBL" id="MDO7874235.1"/>
    </source>
</evidence>
<name>A0ABT9B7P2_9BACT</name>
<comment type="caution">
    <text evidence="2">The sequence shown here is derived from an EMBL/GenBank/DDBJ whole genome shotgun (WGS) entry which is preliminary data.</text>
</comment>
<protein>
    <submittedName>
        <fullName evidence="2">Multiubiquitin domain-containing protein</fullName>
    </submittedName>
</protein>
<evidence type="ECO:0000259" key="1">
    <source>
        <dbReference type="Pfam" id="PF14452"/>
    </source>
</evidence>
<dbReference type="Pfam" id="PF14452">
    <property type="entry name" value="Multi_ubiq"/>
    <property type="match status" value="1"/>
</dbReference>
<dbReference type="Proteomes" id="UP001176429">
    <property type="component" value="Unassembled WGS sequence"/>
</dbReference>